<dbReference type="Pfam" id="PF21787">
    <property type="entry name" value="TNP-like_RNaseH_N"/>
    <property type="match status" value="1"/>
</dbReference>
<dbReference type="EMBL" id="KQ979080">
    <property type="protein sequence ID" value="KYN22677.1"/>
    <property type="molecule type" value="Genomic_DNA"/>
</dbReference>
<feature type="domain" description="Transposable element P transposase-like RNase H" evidence="1">
    <location>
        <begin position="1"/>
        <end position="63"/>
    </location>
</feature>
<evidence type="ECO:0000313" key="3">
    <source>
        <dbReference type="EMBL" id="KYN22677.1"/>
    </source>
</evidence>
<evidence type="ECO:0000259" key="2">
    <source>
        <dbReference type="Pfam" id="PF21788"/>
    </source>
</evidence>
<dbReference type="STRING" id="471704.A0A151JC37"/>
<proteinExistence type="predicted"/>
<dbReference type="Pfam" id="PF21788">
    <property type="entry name" value="TNP-like_GBD"/>
    <property type="match status" value="1"/>
</dbReference>
<organism evidence="3 4">
    <name type="scientific">Trachymyrmex cornetzi</name>
    <dbReference type="NCBI Taxonomy" id="471704"/>
    <lineage>
        <taxon>Eukaryota</taxon>
        <taxon>Metazoa</taxon>
        <taxon>Ecdysozoa</taxon>
        <taxon>Arthropoda</taxon>
        <taxon>Hexapoda</taxon>
        <taxon>Insecta</taxon>
        <taxon>Pterygota</taxon>
        <taxon>Neoptera</taxon>
        <taxon>Endopterygota</taxon>
        <taxon>Hymenoptera</taxon>
        <taxon>Apocrita</taxon>
        <taxon>Aculeata</taxon>
        <taxon>Formicoidea</taxon>
        <taxon>Formicidae</taxon>
        <taxon>Myrmicinae</taxon>
        <taxon>Trachymyrmex</taxon>
    </lineage>
</organism>
<dbReference type="InterPro" id="IPR048365">
    <property type="entry name" value="TNP-like_RNaseH_N"/>
</dbReference>
<gene>
    <name evidence="3" type="ORF">ALC57_04914</name>
</gene>
<dbReference type="Proteomes" id="UP000078492">
    <property type="component" value="Unassembled WGS sequence"/>
</dbReference>
<name>A0A151JC37_9HYME</name>
<dbReference type="AlphaFoldDB" id="A0A151JC37"/>
<accession>A0A151JC37</accession>
<evidence type="ECO:0000259" key="1">
    <source>
        <dbReference type="Pfam" id="PF21787"/>
    </source>
</evidence>
<dbReference type="InterPro" id="IPR048366">
    <property type="entry name" value="TNP-like_GBD"/>
</dbReference>
<keyword evidence="4" id="KW-1185">Reference proteome</keyword>
<feature type="domain" description="Transposable element P transposase-like GTP-binding insertion" evidence="2">
    <location>
        <begin position="118"/>
        <end position="215"/>
    </location>
</feature>
<reference evidence="3 4" key="1">
    <citation type="submission" date="2015-09" db="EMBL/GenBank/DDBJ databases">
        <title>Trachymyrmex cornetzi WGS genome.</title>
        <authorList>
            <person name="Nygaard S."/>
            <person name="Hu H."/>
            <person name="Boomsma J."/>
            <person name="Zhang G."/>
        </authorList>
    </citation>
    <scope>NUCLEOTIDE SEQUENCE [LARGE SCALE GENOMIC DNA]</scope>
    <source>
        <strain evidence="3">Tcor2-1</strain>
        <tissue evidence="3">Whole body</tissue>
    </source>
</reference>
<sequence>MLGGIFCRWKQVVAYEFTPDGFDGRRLKIIIEENIARAENIGLRVHSVTSDMGSMNQAMWKAFSNIGVHRDSSIHNSIPHPIDCNRKLFFFADGPHLLKKLRAAIIANKQILLPEEFTEIYQLSSRIVKFSHFQNLVNEQENMDYKIAPKLNNEVITMTRFNKMKVNKAANMFSRDVSGALNFLSEERNNDEYRTTATFVEIMAKWFNIITSRHAILALGKNPKNEEMY</sequence>
<evidence type="ECO:0000313" key="4">
    <source>
        <dbReference type="Proteomes" id="UP000078492"/>
    </source>
</evidence>
<protein>
    <submittedName>
        <fullName evidence="3">THAP domain-containing protein 9</fullName>
    </submittedName>
</protein>